<feature type="non-terminal residue" evidence="1">
    <location>
        <position position="91"/>
    </location>
</feature>
<evidence type="ECO:0000313" key="1">
    <source>
        <dbReference type="EMBL" id="GAG42977.1"/>
    </source>
</evidence>
<dbReference type="InterPro" id="IPR023366">
    <property type="entry name" value="ATP_synth_asu-like_sf"/>
</dbReference>
<dbReference type="AlphaFoldDB" id="X0Y6S3"/>
<organism evidence="1">
    <name type="scientific">marine sediment metagenome</name>
    <dbReference type="NCBI Taxonomy" id="412755"/>
    <lineage>
        <taxon>unclassified sequences</taxon>
        <taxon>metagenomes</taxon>
        <taxon>ecological metagenomes</taxon>
    </lineage>
</organism>
<sequence length="91" mass="9599">MADVYWKGGNAGVEGSFAEGLTSKTLDNEAAVDNGDGTVSIPSTAHTFLEGDFVVINDSVSYDGNHKVVNVPGEDDFDIEYTFTAETFAGT</sequence>
<accession>X0Y6S3</accession>
<comment type="caution">
    <text evidence="1">The sequence shown here is derived from an EMBL/GenBank/DDBJ whole genome shotgun (WGS) entry which is preliminary data.</text>
</comment>
<name>X0Y6S3_9ZZZZ</name>
<dbReference type="EMBL" id="BARS01056445">
    <property type="protein sequence ID" value="GAG42977.1"/>
    <property type="molecule type" value="Genomic_DNA"/>
</dbReference>
<dbReference type="Gene3D" id="2.40.30.20">
    <property type="match status" value="1"/>
</dbReference>
<gene>
    <name evidence="1" type="ORF">S01H1_83123</name>
</gene>
<reference evidence="1" key="1">
    <citation type="journal article" date="2014" name="Front. Microbiol.">
        <title>High frequency of phylogenetically diverse reductive dehalogenase-homologous genes in deep subseafloor sedimentary metagenomes.</title>
        <authorList>
            <person name="Kawai M."/>
            <person name="Futagami T."/>
            <person name="Toyoda A."/>
            <person name="Takaki Y."/>
            <person name="Nishi S."/>
            <person name="Hori S."/>
            <person name="Arai W."/>
            <person name="Tsubouchi T."/>
            <person name="Morono Y."/>
            <person name="Uchiyama I."/>
            <person name="Ito T."/>
            <person name="Fujiyama A."/>
            <person name="Inagaki F."/>
            <person name="Takami H."/>
        </authorList>
    </citation>
    <scope>NUCLEOTIDE SEQUENCE</scope>
    <source>
        <strain evidence="1">Expedition CK06-06</strain>
    </source>
</reference>
<protein>
    <submittedName>
        <fullName evidence="1">Uncharacterized protein</fullName>
    </submittedName>
</protein>
<proteinExistence type="predicted"/>